<proteinExistence type="inferred from homology"/>
<protein>
    <recommendedName>
        <fullName evidence="5">U3 small nucleolar RNA-associated protein 11</fullName>
        <shortName evidence="5">U3 snoRNA-associated protein 11</shortName>
    </recommendedName>
</protein>
<evidence type="ECO:0000313" key="8">
    <source>
        <dbReference type="Proteomes" id="UP000801492"/>
    </source>
</evidence>
<feature type="region of interest" description="Disordered" evidence="6">
    <location>
        <begin position="1"/>
        <end position="26"/>
    </location>
</feature>
<comment type="subunit">
    <text evidence="5">Component of the ribosomal small subunit (SSU) processome.</text>
</comment>
<dbReference type="OrthoDB" id="29058at2759"/>
<organism evidence="7 8">
    <name type="scientific">Ignelater luminosus</name>
    <name type="common">Cucubano</name>
    <name type="synonym">Pyrophorus luminosus</name>
    <dbReference type="NCBI Taxonomy" id="2038154"/>
    <lineage>
        <taxon>Eukaryota</taxon>
        <taxon>Metazoa</taxon>
        <taxon>Ecdysozoa</taxon>
        <taxon>Arthropoda</taxon>
        <taxon>Hexapoda</taxon>
        <taxon>Insecta</taxon>
        <taxon>Pterygota</taxon>
        <taxon>Neoptera</taxon>
        <taxon>Endopterygota</taxon>
        <taxon>Coleoptera</taxon>
        <taxon>Polyphaga</taxon>
        <taxon>Elateriformia</taxon>
        <taxon>Elateroidea</taxon>
        <taxon>Elateridae</taxon>
        <taxon>Agrypninae</taxon>
        <taxon>Pyrophorini</taxon>
        <taxon>Ignelater</taxon>
    </lineage>
</organism>
<dbReference type="GO" id="GO:0032040">
    <property type="term" value="C:small-subunit processome"/>
    <property type="evidence" value="ECO:0007669"/>
    <property type="project" value="UniProtKB-UniRule"/>
</dbReference>
<comment type="subcellular location">
    <subcellularLocation>
        <location evidence="1 5">Nucleus</location>
        <location evidence="1 5">Nucleolus</location>
    </subcellularLocation>
</comment>
<evidence type="ECO:0000256" key="3">
    <source>
        <dbReference type="ARBA" id="ARBA00022552"/>
    </source>
</evidence>
<dbReference type="PANTHER" id="PTHR12838">
    <property type="entry name" value="U3 SMALL NUCLEOLAR RNA-ASSOCIATED PROTEIN 11"/>
    <property type="match status" value="1"/>
</dbReference>
<keyword evidence="8" id="KW-1185">Reference proteome</keyword>
<dbReference type="InterPro" id="IPR007144">
    <property type="entry name" value="SSU_processome_Utp11"/>
</dbReference>
<sequence length="238" mass="28861">MSVWKKTSKLNQKTHRERHQPEDRKHLGLLEKHKDYVKRATDYNEKKETLRLLQKRALNKNPDEFYYHMINSKIDKGRHHERETEQEDTPEQIQLMRTQDLKYINLKRTQESKKIERLQAQLHLSSVNHQVKNKHIYFPKNHEKVDQKNGAQDLEFLANVELPDVDVEALKEVSKKRKHMYIELGKRVKREKELSVIQQKIQIKKHLENKKNTLKPTRVKKGYKDSAPVYKWKYERKR</sequence>
<evidence type="ECO:0000313" key="7">
    <source>
        <dbReference type="EMBL" id="KAF2900884.1"/>
    </source>
</evidence>
<dbReference type="Pfam" id="PF03998">
    <property type="entry name" value="Utp11"/>
    <property type="match status" value="1"/>
</dbReference>
<reference evidence="7" key="1">
    <citation type="submission" date="2019-08" db="EMBL/GenBank/DDBJ databases">
        <title>The genome of the North American firefly Photinus pyralis.</title>
        <authorList>
            <consortium name="Photinus pyralis genome working group"/>
            <person name="Fallon T.R."/>
            <person name="Sander Lower S.E."/>
            <person name="Weng J.-K."/>
        </authorList>
    </citation>
    <scope>NUCLEOTIDE SEQUENCE</scope>
    <source>
        <strain evidence="7">TRF0915ILg1</strain>
        <tissue evidence="7">Whole body</tissue>
    </source>
</reference>
<dbReference type="AlphaFoldDB" id="A0A8K0GI84"/>
<evidence type="ECO:0000256" key="6">
    <source>
        <dbReference type="SAM" id="MobiDB-lite"/>
    </source>
</evidence>
<comment type="caution">
    <text evidence="7">The sequence shown here is derived from an EMBL/GenBank/DDBJ whole genome shotgun (WGS) entry which is preliminary data.</text>
</comment>
<comment type="function">
    <text evidence="5">Involved in nucleolar processing of pre-18S ribosomal RNA.</text>
</comment>
<keyword evidence="4 5" id="KW-0539">Nucleus</keyword>
<dbReference type="Proteomes" id="UP000801492">
    <property type="component" value="Unassembled WGS sequence"/>
</dbReference>
<evidence type="ECO:0000256" key="1">
    <source>
        <dbReference type="ARBA" id="ARBA00004604"/>
    </source>
</evidence>
<dbReference type="EMBL" id="VTPC01001956">
    <property type="protein sequence ID" value="KAF2900884.1"/>
    <property type="molecule type" value="Genomic_DNA"/>
</dbReference>
<dbReference type="GO" id="GO:0006364">
    <property type="term" value="P:rRNA processing"/>
    <property type="evidence" value="ECO:0007669"/>
    <property type="project" value="UniProtKB-UniRule"/>
</dbReference>
<dbReference type="PIRSF" id="PIRSF015952">
    <property type="entry name" value="U3snoRNP11"/>
    <property type="match status" value="1"/>
</dbReference>
<keyword evidence="3 5" id="KW-0698">rRNA processing</keyword>
<evidence type="ECO:0000256" key="2">
    <source>
        <dbReference type="ARBA" id="ARBA00008105"/>
    </source>
</evidence>
<name>A0A8K0GI84_IGNLU</name>
<dbReference type="PANTHER" id="PTHR12838:SF0">
    <property type="entry name" value="U3 SMALL NUCLEOLAR RNA-ASSOCIATED PROTEIN 11-RELATED"/>
    <property type="match status" value="1"/>
</dbReference>
<comment type="similarity">
    <text evidence="2 5">Belongs to the UTP11 family.</text>
</comment>
<accession>A0A8K0GI84</accession>
<feature type="compositionally biased region" description="Basic residues" evidence="6">
    <location>
        <begin position="1"/>
        <end position="18"/>
    </location>
</feature>
<evidence type="ECO:0000256" key="5">
    <source>
        <dbReference type="PIRNR" id="PIRNR015952"/>
    </source>
</evidence>
<evidence type="ECO:0000256" key="4">
    <source>
        <dbReference type="ARBA" id="ARBA00023242"/>
    </source>
</evidence>
<gene>
    <name evidence="7" type="ORF">ILUMI_05289</name>
</gene>